<proteinExistence type="predicted"/>
<gene>
    <name evidence="1" type="ORF">MGAL_10B019957</name>
</gene>
<dbReference type="EMBL" id="UYJE01007061">
    <property type="protein sequence ID" value="VDI51474.1"/>
    <property type="molecule type" value="Genomic_DNA"/>
</dbReference>
<organism evidence="1 2">
    <name type="scientific">Mytilus galloprovincialis</name>
    <name type="common">Mediterranean mussel</name>
    <dbReference type="NCBI Taxonomy" id="29158"/>
    <lineage>
        <taxon>Eukaryota</taxon>
        <taxon>Metazoa</taxon>
        <taxon>Spiralia</taxon>
        <taxon>Lophotrochozoa</taxon>
        <taxon>Mollusca</taxon>
        <taxon>Bivalvia</taxon>
        <taxon>Autobranchia</taxon>
        <taxon>Pteriomorphia</taxon>
        <taxon>Mytilida</taxon>
        <taxon>Mytiloidea</taxon>
        <taxon>Mytilidae</taxon>
        <taxon>Mytilinae</taxon>
        <taxon>Mytilus</taxon>
    </lineage>
</organism>
<dbReference type="AlphaFoldDB" id="A0A8B6FNN9"/>
<keyword evidence="2" id="KW-1185">Reference proteome</keyword>
<dbReference type="Proteomes" id="UP000596742">
    <property type="component" value="Unassembled WGS sequence"/>
</dbReference>
<dbReference type="OrthoDB" id="10539393at2759"/>
<accession>A0A8B6FNN9</accession>
<reference evidence="1" key="1">
    <citation type="submission" date="2018-11" db="EMBL/GenBank/DDBJ databases">
        <authorList>
            <person name="Alioto T."/>
            <person name="Alioto T."/>
        </authorList>
    </citation>
    <scope>NUCLEOTIDE SEQUENCE</scope>
</reference>
<protein>
    <submittedName>
        <fullName evidence="1">Uncharacterized protein</fullName>
    </submittedName>
</protein>
<sequence>MDGKGTHKDPIICSSGESTSFLDLTALRPYIPTYGPPESDAELASSESSSILPHIRFGQLSSPQYVPVPAESPQYVSEESPMEVVQEVLEQISSRLLTDSDLDSSFSFLRFQPATPLVSTPSLATPVREVMLRDRPDDEDILQQLLPAAIPQEVDLTHPAIEQEFQCVKEICIVTTMSTQIQGLRSVVRRNSGLGRVTTALQGLEDGDPMAVHTAGARDHRRQRGIELLLRYFQCKFCFH</sequence>
<name>A0A8B6FNN9_MYTGA</name>
<evidence type="ECO:0000313" key="2">
    <source>
        <dbReference type="Proteomes" id="UP000596742"/>
    </source>
</evidence>
<evidence type="ECO:0000313" key="1">
    <source>
        <dbReference type="EMBL" id="VDI51474.1"/>
    </source>
</evidence>
<comment type="caution">
    <text evidence="1">The sequence shown here is derived from an EMBL/GenBank/DDBJ whole genome shotgun (WGS) entry which is preliminary data.</text>
</comment>